<dbReference type="SUPFAM" id="SSF56204">
    <property type="entry name" value="Hect, E3 ligase catalytic domain"/>
    <property type="match status" value="1"/>
</dbReference>
<dbReference type="InterPro" id="IPR046349">
    <property type="entry name" value="C1-like_sf"/>
</dbReference>
<evidence type="ECO:0000256" key="1">
    <source>
        <dbReference type="ARBA" id="ARBA00022786"/>
    </source>
</evidence>
<reference evidence="6" key="1">
    <citation type="submission" date="2015-09" db="EMBL/GenBank/DDBJ databases">
        <authorList>
            <consortium name="Pathogen Informatics"/>
        </authorList>
    </citation>
    <scope>NUCLEOTIDE SEQUENCE [LARGE SCALE GENOMIC DNA]</scope>
    <source>
        <strain evidence="6">Lake Konstanz</strain>
    </source>
</reference>
<dbReference type="Proteomes" id="UP000051952">
    <property type="component" value="Unassembled WGS sequence"/>
</dbReference>
<evidence type="ECO:0000256" key="2">
    <source>
        <dbReference type="PROSITE-ProRule" id="PRU00104"/>
    </source>
</evidence>
<feature type="compositionally biased region" description="Basic residues" evidence="3">
    <location>
        <begin position="1644"/>
        <end position="1653"/>
    </location>
</feature>
<feature type="compositionally biased region" description="Basic and acidic residues" evidence="3">
    <location>
        <begin position="1654"/>
        <end position="1667"/>
    </location>
</feature>
<feature type="non-terminal residue" evidence="5">
    <location>
        <position position="2959"/>
    </location>
</feature>
<keyword evidence="6" id="KW-1185">Reference proteome</keyword>
<dbReference type="GO" id="GO:0004842">
    <property type="term" value="F:ubiquitin-protein transferase activity"/>
    <property type="evidence" value="ECO:0007669"/>
    <property type="project" value="InterPro"/>
</dbReference>
<feature type="region of interest" description="Disordered" evidence="3">
    <location>
        <begin position="2217"/>
        <end position="2291"/>
    </location>
</feature>
<feature type="region of interest" description="Disordered" evidence="3">
    <location>
        <begin position="1619"/>
        <end position="1667"/>
    </location>
</feature>
<dbReference type="PANTHER" id="PTHR35711:SF1">
    <property type="entry name" value="ECTODERMAL, ISOFORM F"/>
    <property type="match status" value="1"/>
</dbReference>
<dbReference type="PROSITE" id="PS50237">
    <property type="entry name" value="HECT"/>
    <property type="match status" value="1"/>
</dbReference>
<dbReference type="EMBL" id="CYKH01001400">
    <property type="protein sequence ID" value="CUG86837.1"/>
    <property type="molecule type" value="Genomic_DNA"/>
</dbReference>
<feature type="region of interest" description="Disordered" evidence="3">
    <location>
        <begin position="2921"/>
        <end position="2959"/>
    </location>
</feature>
<feature type="region of interest" description="Disordered" evidence="3">
    <location>
        <begin position="2686"/>
        <end position="2705"/>
    </location>
</feature>
<evidence type="ECO:0000259" key="4">
    <source>
        <dbReference type="PROSITE" id="PS50237"/>
    </source>
</evidence>
<comment type="caution">
    <text evidence="2">Lacks conserved residue(s) required for the propagation of feature annotation.</text>
</comment>
<dbReference type="InterPro" id="IPR000569">
    <property type="entry name" value="HECT_dom"/>
</dbReference>
<accession>A0A0S4JCE1</accession>
<proteinExistence type="predicted"/>
<protein>
    <recommendedName>
        <fullName evidence="4">HECT domain-containing protein</fullName>
    </recommendedName>
</protein>
<feature type="region of interest" description="Disordered" evidence="3">
    <location>
        <begin position="1899"/>
        <end position="1969"/>
    </location>
</feature>
<sequence>MPLDATIIDEVLRDVQVLHTSVTSSIFSADSSTQDVRPSIEKALCDVLTFSANVSRSEELFAVRGLSDRQQQAPLSFQYVRNITEILIKYCEVLLTEIPQQLLVEEASSTVIETLTVRSLVSGTRTEPIPDGIVIPQALSLLLNLASAKTASRIIQQTVCGTVQYIADALHIGYYTLPVFQSPALFSELVAARTKHGNISLAAASLRHEGNANLLFHWFVAVACLTQSRHQTHSIRLARLCEIFASIPDDDSDRDGVVEVIKNVVASPSGSSSSSNTVSAATDQVTVIRTAMRFVAFSLCSLSRCAALVEGSGRFYSEMGRIGSVLPLLALHGSPALFAIASSLLNVLSSDGGRMFDADPSIGEFLSTIFRERLLLPSHNNNNSYNVTATTTAAEQPQASYSWYTHGVRHWFGDLVMRGNISTGHKLDGALAVKCRELTKYFVRQWASSSPKGASETNSPTATTPTNTSASVVESFAMSIARSIGDKSANVHLLDTGVSHLLRLIALDYTMQMQRFVDGVSRGTILQADLPRALFVHWRSSLSSIAVVVSDGGAHRMASALLLLVQTNILVTSVNGNGESESSSVSANQKLSRCERSLLAGFQQEGGGDHSNRDQSLLANVCCLLSTIADLPSPDPRLLCHVLHDVSMLVEAAWHQSPRDLAPHILELNLLATVHKAALKLMSLAPTHFCSQDASLKEVKVWLDVCVSLCGTTVDVLELHEGIRDALCPGGNHCSPSMVLIASTFAEAWLLSTIPLDKMAPITEEHNVKFLKQTGRTEARGYKETLEHDIERILAVLPSGIFSSAVVEKVAQRAANIRALLEREGSTMESSLFWQLHSTSLCIATFLSGHTPGANQGEEDYIIKDFLRKTYQDRLETRHADWPRVAWDTESNLWLCEKHIADIWETSVRQKFAAGGMQCEGFLEPIHELMKVNDLKHVVSFAEVDDEDKRDGVDGSSFITTYPLMMLFARALFWYFIGYQPTAASMPTSEQEIHSVFIAGMSSYLEVKCAEKSVVAPLLVNAMCDPVIPSHLLASRFHDLLPLAPKLPFTLENATQLIDSAMKLLKSDHLNEEYQTHLCTVFRCALTWWAGKGNIVSDETLSDWLTQADVVTSRTRILQSLYDGHWHRVPLAIALEVYAHLRLLADIASRFLFVRKTDKKDNTHSGERIKVLWDDVTSRVRTVLAEMVSTFLIAIPDMPISCVNDALPILERLALDVTQSLQSNDVISFWTRVVRGGVLDRPVESSYSDNPTSLVPPVWLFRILSMVASGASREETDGVVQANPGRAANLSMLLFMMVDIIACRVTTLSEQVRALESEPTLCAALACADSLITAVWAALEPEITEEQKQSQNDSMNDSLPQVQCRKNLHVFLQHEALEQGVVLPLIQRVANPALTSDVFYERTFRAVLEAMRVAARASVNSLLCKSWHSVLCRLQVRGCAALEQLCYINQSFCNRVCELLHDDAEVTSFLANSEFNSISTGQAWEQRASWVNDCLDESMARDASALCNRLLNLVADDVARLEHRIVAETVVQQIVQEVRLLPTNAQPSIVSTGPPRGAIIPSSVGAEGINESTTFIDAAVMLTELAVVSKQPNLKGIMKDFADVIGFVVFEEAAPSAPAATASKHRATAPAKSTKKTVVEKRAPPPKKGKRAASKNEVDATTSKDIDLEPPVGKSKLWCFLKHTPGTIAVNDVDRAILRLAALNALNLEIPPLLSLTVAAGEKKHPFVQLCDRAPCLPSRKYDVVACCEQGMSAVLVAAVLRHCSDLITALQPQDDAPPPFRQLEVLEQVETQLSGCFRYLANFEQRSIAIALKQQDGELRRHLSTVESKLFEMRSNLRRPFSRLSENAWCVLLFLHLLELCPLADLSSCRPKFNLLLHGYLRMDRYGAADDRNSFDDDSRFSDLTSPSGNHSTNHSSSTAHDSDEDEDDASAGTGAPGDLFQGNSDEGDEGENEEDNENEFNEEEEDGEARVFGGLNALLTPFARLVQRSEASSSFLQEIVSFLHSKSDAHGTERPITIEVPRGQLLPELRFIVPLGKNSRFLRYFDSSTTPLSRIGVAVVDVRNYIHSDSNSPVENALHRVVCAVTPFLLLRGKVANKLLLHILGQLCTLDNYLMIVLTHLMDIACIAPRARLIVLRLVYTIAADRRTLGRAAPSMTLANFSAHDSNKVIFFQRLLSFLAQPTMSVLSQRMVTYVLSSTYGEDENDDEIDWDASEAEEGGDDDEHEIVDGEGGDDDEYEDVDDDDEDHGDAAQEDNDNDDSEDEGGNAKKLDGIIKPTHQHNGPALRPHITLPIEESVGSGPQRERHMHPLVLMNIWEVPEYLSGTFQCDVCHHSGGVYSYHCSECQYDECMKCVIKASVQRPIGNDDFDLNGGTYYEPTDDYEIQEREHASTNVFAHDQFLRYCHTMPTTTTATVATSRPWEVLLHMIQDANCVDGCTNFLVDAIGAFLRAAVFPWHHPTQKTQPPFLPEVSRADVSAGLIPLVCEWAAAFLDRRSHLLDQAKKTLAVLEAKHATTPHLPWDIEIIGDVVYSMDSLHAEAIRGSQALVLVPLCADMCPDQQMLNVLDGLVQRGWDVLTSHYSLLTTFLKKLGDDDKAQQELYGTVTMSQGNVSLLTTLGKYYRVINWRNAYVAHMSGKAPHERLHQVPLKLLVSTAGPSELRTQFSMMQPSDSELFGLDDVSTPVSTGGRESSSAFHTSEATAQQQVKKSELLLEVLARRRGATAATKSTLHGRPTTANNAAATAAKEVKAETEDPWDEERSEEIASIVGFAKSYRRALNFLIASRNDPSTTLDSGVDFLLNTSKILEFSIRLAAYRAKMEFLHENADDECDVTVTRDALLVATFREMSTLQGDLMAAAKKKQKVNAMETRLEIIFADEEAMDAGGVKREWLTLVFQRIIQLTDQSAAGQQQDLLIASTGSGTTPTTTSPLSAPPPPNTTAVPPPKTPFSDFLDEW</sequence>
<name>A0A0S4JCE1_BODSA</name>
<feature type="compositionally biased region" description="Low complexity" evidence="3">
    <location>
        <begin position="2921"/>
        <end position="2934"/>
    </location>
</feature>
<organism evidence="5 6">
    <name type="scientific">Bodo saltans</name>
    <name type="common">Flagellated protozoan</name>
    <dbReference type="NCBI Taxonomy" id="75058"/>
    <lineage>
        <taxon>Eukaryota</taxon>
        <taxon>Discoba</taxon>
        <taxon>Euglenozoa</taxon>
        <taxon>Kinetoplastea</taxon>
        <taxon>Metakinetoplastina</taxon>
        <taxon>Eubodonida</taxon>
        <taxon>Bodonidae</taxon>
        <taxon>Bodo</taxon>
    </lineage>
</organism>
<gene>
    <name evidence="5" type="ORF">BSAL_06955</name>
</gene>
<dbReference type="OrthoDB" id="1877533at2759"/>
<keyword evidence="1 2" id="KW-0833">Ubl conjugation pathway</keyword>
<evidence type="ECO:0000313" key="5">
    <source>
        <dbReference type="EMBL" id="CUG86837.1"/>
    </source>
</evidence>
<evidence type="ECO:0000313" key="6">
    <source>
        <dbReference type="Proteomes" id="UP000051952"/>
    </source>
</evidence>
<feature type="compositionally biased region" description="Pro residues" evidence="3">
    <location>
        <begin position="2935"/>
        <end position="2950"/>
    </location>
</feature>
<dbReference type="SUPFAM" id="SSF57889">
    <property type="entry name" value="Cysteine-rich domain"/>
    <property type="match status" value="1"/>
</dbReference>
<feature type="compositionally biased region" description="Acidic residues" evidence="3">
    <location>
        <begin position="1947"/>
        <end position="1969"/>
    </location>
</feature>
<dbReference type="PANTHER" id="PTHR35711">
    <property type="entry name" value="EXPRESSED PROTEIN"/>
    <property type="match status" value="1"/>
</dbReference>
<feature type="compositionally biased region" description="Acidic residues" evidence="3">
    <location>
        <begin position="2217"/>
        <end position="2267"/>
    </location>
</feature>
<dbReference type="InterPro" id="IPR035983">
    <property type="entry name" value="Hect_E3_ubiquitin_ligase"/>
</dbReference>
<feature type="domain" description="HECT" evidence="4">
    <location>
        <begin position="2867"/>
        <end position="2904"/>
    </location>
</feature>
<dbReference type="VEuPathDB" id="TriTrypDB:BSAL_06955"/>
<feature type="compositionally biased region" description="Low complexity" evidence="3">
    <location>
        <begin position="1903"/>
        <end position="1921"/>
    </location>
</feature>
<dbReference type="Gene3D" id="3.90.1750.10">
    <property type="entry name" value="Hect, E3 ligase catalytic domains"/>
    <property type="match status" value="1"/>
</dbReference>
<evidence type="ECO:0000256" key="3">
    <source>
        <dbReference type="SAM" id="MobiDB-lite"/>
    </source>
</evidence>